<evidence type="ECO:0000313" key="2">
    <source>
        <dbReference type="Proteomes" id="UP001597307"/>
    </source>
</evidence>
<name>A0ABW4Q259_9MICC</name>
<dbReference type="RefSeq" id="WP_343877598.1">
    <property type="nucleotide sequence ID" value="NZ_BAAAIJ010000007.1"/>
</dbReference>
<accession>A0ABW4Q259</accession>
<organism evidence="1 2">
    <name type="scientific">Arthrobacter flavus</name>
    <dbReference type="NCBI Taxonomy" id="95172"/>
    <lineage>
        <taxon>Bacteria</taxon>
        <taxon>Bacillati</taxon>
        <taxon>Actinomycetota</taxon>
        <taxon>Actinomycetes</taxon>
        <taxon>Micrococcales</taxon>
        <taxon>Micrococcaceae</taxon>
        <taxon>Arthrobacter</taxon>
    </lineage>
</organism>
<dbReference type="Proteomes" id="UP001597307">
    <property type="component" value="Unassembled WGS sequence"/>
</dbReference>
<proteinExistence type="predicted"/>
<comment type="caution">
    <text evidence="1">The sequence shown here is derived from an EMBL/GenBank/DDBJ whole genome shotgun (WGS) entry which is preliminary data.</text>
</comment>
<protein>
    <recommendedName>
        <fullName evidence="3">XRE family transcriptional regulator</fullName>
    </recommendedName>
</protein>
<gene>
    <name evidence="1" type="ORF">ACFSFX_02120</name>
</gene>
<sequence length="244" mass="26178">MAVTAKSFQLWRSRIAPDDTVADLCRKAGIKRSTLGQQLVRGKVAIGTVVSSARAYGLNPAHELGNFDGYRDLPTGIREPTDAELISQVSHIDVLKLIVARSQDEEAAGRDVRFELAPFPHRNSVRAWIDAVDRGELRQGLAARAGIAPQNLSAQLTAGRLTPELAVEAARVAGVSLASGLVVTSLLTSAEGGWPADGRNRALGMLSDAELVLLARDRLDVLGKSLKKLELASSRDQDLWENLG</sequence>
<reference evidence="2" key="1">
    <citation type="journal article" date="2019" name="Int. J. Syst. Evol. Microbiol.">
        <title>The Global Catalogue of Microorganisms (GCM) 10K type strain sequencing project: providing services to taxonomists for standard genome sequencing and annotation.</title>
        <authorList>
            <consortium name="The Broad Institute Genomics Platform"/>
            <consortium name="The Broad Institute Genome Sequencing Center for Infectious Disease"/>
            <person name="Wu L."/>
            <person name="Ma J."/>
        </authorList>
    </citation>
    <scope>NUCLEOTIDE SEQUENCE [LARGE SCALE GENOMIC DNA]</scope>
    <source>
        <strain evidence="2">JCM 11496</strain>
    </source>
</reference>
<dbReference type="EMBL" id="JBHUGA010000006">
    <property type="protein sequence ID" value="MFD1845390.1"/>
    <property type="molecule type" value="Genomic_DNA"/>
</dbReference>
<evidence type="ECO:0000313" key="1">
    <source>
        <dbReference type="EMBL" id="MFD1845390.1"/>
    </source>
</evidence>
<evidence type="ECO:0008006" key="3">
    <source>
        <dbReference type="Google" id="ProtNLM"/>
    </source>
</evidence>
<keyword evidence="2" id="KW-1185">Reference proteome</keyword>